<dbReference type="AlphaFoldDB" id="A0A4R1MQH8"/>
<dbReference type="EMBL" id="SMGQ01000013">
    <property type="protein sequence ID" value="TCK92789.1"/>
    <property type="molecule type" value="Genomic_DNA"/>
</dbReference>
<organism evidence="2 3">
    <name type="scientific">Natranaerovirga hydrolytica</name>
    <dbReference type="NCBI Taxonomy" id="680378"/>
    <lineage>
        <taxon>Bacteria</taxon>
        <taxon>Bacillati</taxon>
        <taxon>Bacillota</taxon>
        <taxon>Clostridia</taxon>
        <taxon>Lachnospirales</taxon>
        <taxon>Natranaerovirgaceae</taxon>
        <taxon>Natranaerovirga</taxon>
    </lineage>
</organism>
<keyword evidence="3" id="KW-1185">Reference proteome</keyword>
<name>A0A4R1MQH8_9FIRM</name>
<keyword evidence="1" id="KW-0175">Coiled coil</keyword>
<dbReference type="RefSeq" id="WP_132282647.1">
    <property type="nucleotide sequence ID" value="NZ_SMGQ01000013.1"/>
</dbReference>
<evidence type="ECO:0000313" key="2">
    <source>
        <dbReference type="EMBL" id="TCK92789.1"/>
    </source>
</evidence>
<comment type="caution">
    <text evidence="2">The sequence shown here is derived from an EMBL/GenBank/DDBJ whole genome shotgun (WGS) entry which is preliminary data.</text>
</comment>
<reference evidence="2 3" key="1">
    <citation type="submission" date="2019-03" db="EMBL/GenBank/DDBJ databases">
        <title>Genomic Encyclopedia of Type Strains, Phase IV (KMG-IV): sequencing the most valuable type-strain genomes for metagenomic binning, comparative biology and taxonomic classification.</title>
        <authorList>
            <person name="Goeker M."/>
        </authorList>
    </citation>
    <scope>NUCLEOTIDE SEQUENCE [LARGE SCALE GENOMIC DNA]</scope>
    <source>
        <strain evidence="2 3">DSM 24176</strain>
    </source>
</reference>
<evidence type="ECO:0000256" key="1">
    <source>
        <dbReference type="SAM" id="Coils"/>
    </source>
</evidence>
<dbReference type="Proteomes" id="UP000294545">
    <property type="component" value="Unassembled WGS sequence"/>
</dbReference>
<sequence length="100" mass="11865">MSIKDDFIKKIEVQIKDLEFKITKVGKKLNELNKDSLEHHEYETLKRELEQKRNKLQEQLIEAKEIADEAFNKEVAKDFDDLYKTLVKGTEAIIERKTID</sequence>
<dbReference type="OrthoDB" id="9972022at2"/>
<gene>
    <name evidence="2" type="ORF">EDC19_1944</name>
</gene>
<protein>
    <submittedName>
        <fullName evidence="2">Uncharacterized protein</fullName>
    </submittedName>
</protein>
<feature type="coiled-coil region" evidence="1">
    <location>
        <begin position="15"/>
        <end position="73"/>
    </location>
</feature>
<proteinExistence type="predicted"/>
<accession>A0A4R1MQH8</accession>
<evidence type="ECO:0000313" key="3">
    <source>
        <dbReference type="Proteomes" id="UP000294545"/>
    </source>
</evidence>